<evidence type="ECO:0000313" key="13">
    <source>
        <dbReference type="RefSeq" id="XP_013909081.1"/>
    </source>
</evidence>
<keyword evidence="5" id="KW-0378">Hydrolase</keyword>
<dbReference type="PANTHER" id="PTHR37984">
    <property type="entry name" value="PROTEIN CBG26694"/>
    <property type="match status" value="1"/>
</dbReference>
<dbReference type="Pfam" id="PF00665">
    <property type="entry name" value="rve"/>
    <property type="match status" value="1"/>
</dbReference>
<evidence type="ECO:0000313" key="12">
    <source>
        <dbReference type="Proteomes" id="UP000504617"/>
    </source>
</evidence>
<dbReference type="Pfam" id="PF17921">
    <property type="entry name" value="Integrase_H2C2"/>
    <property type="match status" value="1"/>
</dbReference>
<evidence type="ECO:0000259" key="10">
    <source>
        <dbReference type="PROSITE" id="PS50158"/>
    </source>
</evidence>
<dbReference type="InterPro" id="IPR036875">
    <property type="entry name" value="Znf_CCHC_sf"/>
</dbReference>
<accession>A0A6I9X451</accession>
<dbReference type="PROSITE" id="PS50994">
    <property type="entry name" value="INTEGRASE"/>
    <property type="match status" value="1"/>
</dbReference>
<evidence type="ECO:0000256" key="1">
    <source>
        <dbReference type="ARBA" id="ARBA00022679"/>
    </source>
</evidence>
<dbReference type="InterPro" id="IPR012337">
    <property type="entry name" value="RNaseH-like_sf"/>
</dbReference>
<dbReference type="InterPro" id="IPR041588">
    <property type="entry name" value="Integrase_H2C2"/>
</dbReference>
<sequence>MDTFQNGLSEALQDELARVDRPPTFDALVHLCLQIDARLQRRRPHHAFQETTSMPVQQETAVEWEEPMELGTVRSQVSRIEMDGRRAEGLCFYCGDLGHLEGSCPKKNRGVVRTAAIPQQRTIMSDNQHVCAAMIPRLYKAVTNPSGPHPDRRNRGKGPAGEECVVARQESVELLPDSDGKGSCGLALEEVEDHGQPRSLGNSNVTPVKSDGSVRICADFKCTLNRALQQSAYLVPVVQHLLTSLAQGTIFPKLDLAQAYQQLPVDEATAEVQTIVIGNYSQLDREALAIVAGVKRFHSYLYGCHFHIVTDYKPLLGIIAGDKQTPQILSPRWTVFLAAYDYMLHYRPGKHISQADALSRCLLPIAVKDPVPASTVLLIDDMQLPITAADVARHTSWDKVLAKVLGWTECGWPSYPLGTEWRPFTTRQQELSSQQGCLLWGSRVVIPASLQEAVLTMLHDGHLGIVRMKALGRSYAWWPGMDQDIAWWVASCPQCQETRPACPKAPIQNWEQPRAPWSRIHMDLAGPAKGQMFIVIVDAFSKWVELFLLSATTAPAIIKVLPRVFMTHGLPDLVVSDNGPQFIAAALASFFAQLGVRHAFVAPFNPVANGLAECVVQQEALARFGPLNWQVDIDMYLLWQHATPCTTMNKSPAELLMGRRIRTTLDRLHPEYAPDRPLDSQSQRKGSIDTPVYARNYSGHQLWLPGIVRKITGPCSYLVEDGRVWKRHINQLRNRQGGANLVKQSEGLSDMQEVESQEQATRPWSISLEELEKLIKSPSKDLPVVPCDAPAAPDSERAMSPARASTIPVPPAEGALRKSRRVQRQPSHLKDYACTF</sequence>
<proteinExistence type="predicted"/>
<dbReference type="GO" id="GO:0004519">
    <property type="term" value="F:endonuclease activity"/>
    <property type="evidence" value="ECO:0007669"/>
    <property type="project" value="UniProtKB-KW"/>
</dbReference>
<dbReference type="SUPFAM" id="SSF57756">
    <property type="entry name" value="Retrovirus zinc finger-like domains"/>
    <property type="match status" value="1"/>
</dbReference>
<dbReference type="Pfam" id="PF17917">
    <property type="entry name" value="RT_RNaseH"/>
    <property type="match status" value="1"/>
</dbReference>
<dbReference type="InterPro" id="IPR043128">
    <property type="entry name" value="Rev_trsase/Diguanyl_cyclase"/>
</dbReference>
<dbReference type="Gene3D" id="3.30.70.270">
    <property type="match status" value="1"/>
</dbReference>
<dbReference type="InterPro" id="IPR001878">
    <property type="entry name" value="Znf_CCHC"/>
</dbReference>
<keyword evidence="3" id="KW-0540">Nuclease</keyword>
<dbReference type="RefSeq" id="XP_013909081.1">
    <property type="nucleotide sequence ID" value="XM_014053606.1"/>
</dbReference>
<keyword evidence="6" id="KW-0695">RNA-directed DNA polymerase</keyword>
<evidence type="ECO:0000256" key="7">
    <source>
        <dbReference type="ARBA" id="ARBA00039658"/>
    </source>
</evidence>
<dbReference type="GeneID" id="106538951"/>
<organism evidence="12 13">
    <name type="scientific">Thamnophis sirtalis</name>
    <dbReference type="NCBI Taxonomy" id="35019"/>
    <lineage>
        <taxon>Eukaryota</taxon>
        <taxon>Metazoa</taxon>
        <taxon>Chordata</taxon>
        <taxon>Craniata</taxon>
        <taxon>Vertebrata</taxon>
        <taxon>Euteleostomi</taxon>
        <taxon>Lepidosauria</taxon>
        <taxon>Squamata</taxon>
        <taxon>Bifurcata</taxon>
        <taxon>Unidentata</taxon>
        <taxon>Episquamata</taxon>
        <taxon>Toxicofera</taxon>
        <taxon>Serpentes</taxon>
        <taxon>Colubroidea</taxon>
        <taxon>Colubridae</taxon>
        <taxon>Natricinae</taxon>
        <taxon>Thamnophis</taxon>
    </lineage>
</organism>
<dbReference type="Proteomes" id="UP000504617">
    <property type="component" value="Unplaced"/>
</dbReference>
<dbReference type="InterPro" id="IPR036397">
    <property type="entry name" value="RNaseH_sf"/>
</dbReference>
<dbReference type="GO" id="GO:0003676">
    <property type="term" value="F:nucleic acid binding"/>
    <property type="evidence" value="ECO:0007669"/>
    <property type="project" value="InterPro"/>
</dbReference>
<dbReference type="PANTHER" id="PTHR37984:SF12">
    <property type="entry name" value="RIBONUCLEASE H"/>
    <property type="match status" value="1"/>
</dbReference>
<dbReference type="InterPro" id="IPR043502">
    <property type="entry name" value="DNA/RNA_pol_sf"/>
</dbReference>
<feature type="region of interest" description="Disordered" evidence="9">
    <location>
        <begin position="785"/>
        <end position="836"/>
    </location>
</feature>
<dbReference type="Gene3D" id="3.30.420.10">
    <property type="entry name" value="Ribonuclease H-like superfamily/Ribonuclease H"/>
    <property type="match status" value="1"/>
</dbReference>
<dbReference type="KEGG" id="tsr:106538951"/>
<keyword evidence="1" id="KW-0808">Transferase</keyword>
<dbReference type="CDD" id="cd09274">
    <property type="entry name" value="RNase_HI_RT_Ty3"/>
    <property type="match status" value="1"/>
</dbReference>
<evidence type="ECO:0000256" key="4">
    <source>
        <dbReference type="ARBA" id="ARBA00022759"/>
    </source>
</evidence>
<dbReference type="FunFam" id="1.10.340.70:FF:000003">
    <property type="entry name" value="Protein CBG25708"/>
    <property type="match status" value="1"/>
</dbReference>
<name>A0A6I9X451_9SAUR</name>
<feature type="domain" description="CCHC-type" evidence="10">
    <location>
        <begin position="91"/>
        <end position="106"/>
    </location>
</feature>
<evidence type="ECO:0000256" key="2">
    <source>
        <dbReference type="ARBA" id="ARBA00022695"/>
    </source>
</evidence>
<keyword evidence="8" id="KW-0862">Zinc</keyword>
<dbReference type="PROSITE" id="PS50158">
    <property type="entry name" value="ZF_CCHC"/>
    <property type="match status" value="1"/>
</dbReference>
<evidence type="ECO:0000259" key="11">
    <source>
        <dbReference type="PROSITE" id="PS50994"/>
    </source>
</evidence>
<keyword evidence="8" id="KW-0479">Metal-binding</keyword>
<evidence type="ECO:0000256" key="8">
    <source>
        <dbReference type="PROSITE-ProRule" id="PRU00047"/>
    </source>
</evidence>
<dbReference type="SUPFAM" id="SSF56672">
    <property type="entry name" value="DNA/RNA polymerases"/>
    <property type="match status" value="1"/>
</dbReference>
<feature type="domain" description="Integrase catalytic" evidence="11">
    <location>
        <begin position="512"/>
        <end position="617"/>
    </location>
</feature>
<keyword evidence="12" id="KW-1185">Reference proteome</keyword>
<dbReference type="OrthoDB" id="9046649at2759"/>
<gene>
    <name evidence="13" type="primary">LOC106538951</name>
</gene>
<dbReference type="Gene3D" id="3.10.10.10">
    <property type="entry name" value="HIV Type 1 Reverse Transcriptase, subunit A, domain 1"/>
    <property type="match status" value="1"/>
</dbReference>
<keyword evidence="4" id="KW-0255">Endonuclease</keyword>
<dbReference type="AlphaFoldDB" id="A0A6I9X451"/>
<dbReference type="InterPro" id="IPR050951">
    <property type="entry name" value="Retrovirus_Pol_polyprotein"/>
</dbReference>
<evidence type="ECO:0000256" key="5">
    <source>
        <dbReference type="ARBA" id="ARBA00022801"/>
    </source>
</evidence>
<protein>
    <recommendedName>
        <fullName evidence="7">Gypsy retrotransposon integrase-like protein 1</fullName>
    </recommendedName>
</protein>
<evidence type="ECO:0000256" key="6">
    <source>
        <dbReference type="ARBA" id="ARBA00022918"/>
    </source>
</evidence>
<dbReference type="InterPro" id="IPR001584">
    <property type="entry name" value="Integrase_cat-core"/>
</dbReference>
<reference evidence="13" key="1">
    <citation type="submission" date="2025-08" db="UniProtKB">
        <authorList>
            <consortium name="RefSeq"/>
        </authorList>
    </citation>
    <scope>IDENTIFICATION</scope>
    <source>
        <tissue evidence="13">Skeletal muscle</tissue>
    </source>
</reference>
<keyword evidence="2" id="KW-0548">Nucleotidyltransferase</keyword>
<dbReference type="SUPFAM" id="SSF53098">
    <property type="entry name" value="Ribonuclease H-like"/>
    <property type="match status" value="1"/>
</dbReference>
<evidence type="ECO:0000256" key="3">
    <source>
        <dbReference type="ARBA" id="ARBA00022722"/>
    </source>
</evidence>
<dbReference type="GO" id="GO:0016787">
    <property type="term" value="F:hydrolase activity"/>
    <property type="evidence" value="ECO:0007669"/>
    <property type="project" value="UniProtKB-KW"/>
</dbReference>
<dbReference type="GO" id="GO:0003964">
    <property type="term" value="F:RNA-directed DNA polymerase activity"/>
    <property type="evidence" value="ECO:0007669"/>
    <property type="project" value="UniProtKB-KW"/>
</dbReference>
<dbReference type="Gene3D" id="1.10.340.70">
    <property type="match status" value="1"/>
</dbReference>
<dbReference type="GO" id="GO:0008270">
    <property type="term" value="F:zinc ion binding"/>
    <property type="evidence" value="ECO:0007669"/>
    <property type="project" value="UniProtKB-KW"/>
</dbReference>
<keyword evidence="8" id="KW-0863">Zinc-finger</keyword>
<dbReference type="GO" id="GO:0015074">
    <property type="term" value="P:DNA integration"/>
    <property type="evidence" value="ECO:0007669"/>
    <property type="project" value="InterPro"/>
</dbReference>
<evidence type="ECO:0000256" key="9">
    <source>
        <dbReference type="SAM" id="MobiDB-lite"/>
    </source>
</evidence>
<dbReference type="InterPro" id="IPR041373">
    <property type="entry name" value="RT_RNaseH"/>
</dbReference>